<protein>
    <submittedName>
        <fullName evidence="1">Phosphoglycerate mutase family protein</fullName>
        <ecNumber evidence="1">5.4.-.-</ecNumber>
    </submittedName>
</protein>
<reference evidence="1 2" key="1">
    <citation type="submission" date="2023-09" db="EMBL/GenBank/DDBJ databases">
        <title>Novel taxa isolated from Blanes Bay.</title>
        <authorList>
            <person name="Rey-Velasco X."/>
            <person name="Lucena T."/>
        </authorList>
    </citation>
    <scope>NUCLEOTIDE SEQUENCE [LARGE SCALE GENOMIC DNA]</scope>
    <source>
        <strain evidence="1 2">S334</strain>
    </source>
</reference>
<comment type="caution">
    <text evidence="1">The sequence shown here is derived from an EMBL/GenBank/DDBJ whole genome shotgun (WGS) entry which is preliminary data.</text>
</comment>
<evidence type="ECO:0000313" key="1">
    <source>
        <dbReference type="EMBL" id="MDT7830679.1"/>
    </source>
</evidence>
<dbReference type="Proteomes" id="UP001250656">
    <property type="component" value="Unassembled WGS sequence"/>
</dbReference>
<gene>
    <name evidence="1" type="ORF">RQM65_18565</name>
</gene>
<dbReference type="InterPro" id="IPR029033">
    <property type="entry name" value="His_PPase_superfam"/>
</dbReference>
<dbReference type="Pfam" id="PF00300">
    <property type="entry name" value="His_Phos_1"/>
    <property type="match status" value="1"/>
</dbReference>
<proteinExistence type="predicted"/>
<dbReference type="PROSITE" id="PS51257">
    <property type="entry name" value="PROKAR_LIPOPROTEIN"/>
    <property type="match status" value="1"/>
</dbReference>
<name>A0ABU3LBV5_9FLAO</name>
<dbReference type="EMBL" id="JAVTTP010000002">
    <property type="protein sequence ID" value="MDT7830679.1"/>
    <property type="molecule type" value="Genomic_DNA"/>
</dbReference>
<dbReference type="InterPro" id="IPR013078">
    <property type="entry name" value="His_Pase_superF_clade-1"/>
</dbReference>
<dbReference type="SUPFAM" id="SSF53254">
    <property type="entry name" value="Phosphoglycerate mutase-like"/>
    <property type="match status" value="1"/>
</dbReference>
<dbReference type="GO" id="GO:0016853">
    <property type="term" value="F:isomerase activity"/>
    <property type="evidence" value="ECO:0007669"/>
    <property type="project" value="UniProtKB-KW"/>
</dbReference>
<keyword evidence="1" id="KW-0413">Isomerase</keyword>
<dbReference type="EC" id="5.4.-.-" evidence="1"/>
<organism evidence="1 2">
    <name type="scientific">Pricia mediterranea</name>
    <dbReference type="NCBI Taxonomy" id="3076079"/>
    <lineage>
        <taxon>Bacteria</taxon>
        <taxon>Pseudomonadati</taxon>
        <taxon>Bacteroidota</taxon>
        <taxon>Flavobacteriia</taxon>
        <taxon>Flavobacteriales</taxon>
        <taxon>Flavobacteriaceae</taxon>
        <taxon>Pricia</taxon>
    </lineage>
</organism>
<keyword evidence="2" id="KW-1185">Reference proteome</keyword>
<evidence type="ECO:0000313" key="2">
    <source>
        <dbReference type="Proteomes" id="UP001250656"/>
    </source>
</evidence>
<dbReference type="Gene3D" id="3.40.50.1240">
    <property type="entry name" value="Phosphoglycerate mutase-like"/>
    <property type="match status" value="1"/>
</dbReference>
<dbReference type="CDD" id="cd07067">
    <property type="entry name" value="HP_PGM_like"/>
    <property type="match status" value="1"/>
</dbReference>
<sequence>MQRFIFRIIIVQLLILSTSCKDDPKIEQNSNVEVPISTFYFIRHAEKDRSDPEDVDPELNQKGLGRAMHWAEVLRDVRLNAIYTTDFERTAMTAAPASVKNDITVQYYDPETINVEQFKADNLGNTVLVVGHSNTTPNLVNQMIGEDVFSEMDDSDNGSLFIVQVINGKAIPQRLHLDCNCLE</sequence>
<accession>A0ABU3LBV5</accession>
<dbReference type="RefSeq" id="WP_314017170.1">
    <property type="nucleotide sequence ID" value="NZ_JAVTTP010000002.1"/>
</dbReference>